<dbReference type="Gene3D" id="1.10.10.10">
    <property type="entry name" value="Winged helix-like DNA-binding domain superfamily/Winged helix DNA-binding domain"/>
    <property type="match status" value="1"/>
</dbReference>
<evidence type="ECO:0000256" key="2">
    <source>
        <dbReference type="ARBA" id="ARBA00023015"/>
    </source>
</evidence>
<evidence type="ECO:0000259" key="5">
    <source>
        <dbReference type="PROSITE" id="PS50931"/>
    </source>
</evidence>
<keyword evidence="2" id="KW-0805">Transcription regulation</keyword>
<dbReference type="InterPro" id="IPR005119">
    <property type="entry name" value="LysR_subst-bd"/>
</dbReference>
<gene>
    <name evidence="6" type="ORF">BLA17378_03293</name>
</gene>
<dbReference type="SUPFAM" id="SSF53850">
    <property type="entry name" value="Periplasmic binding protein-like II"/>
    <property type="match status" value="1"/>
</dbReference>
<dbReference type="SUPFAM" id="SSF46785">
    <property type="entry name" value="Winged helix' DNA-binding domain"/>
    <property type="match status" value="1"/>
</dbReference>
<name>A0ABY6XS44_9BURK</name>
<dbReference type="EMBL" id="CABVQG010000011">
    <property type="protein sequence ID" value="VWC71868.1"/>
    <property type="molecule type" value="Genomic_DNA"/>
</dbReference>
<dbReference type="InterPro" id="IPR036390">
    <property type="entry name" value="WH_DNA-bd_sf"/>
</dbReference>
<dbReference type="InterPro" id="IPR036388">
    <property type="entry name" value="WH-like_DNA-bd_sf"/>
</dbReference>
<organism evidence="6 7">
    <name type="scientific">Burkholderia aenigmatica</name>
    <dbReference type="NCBI Taxonomy" id="2015348"/>
    <lineage>
        <taxon>Bacteria</taxon>
        <taxon>Pseudomonadati</taxon>
        <taxon>Pseudomonadota</taxon>
        <taxon>Betaproteobacteria</taxon>
        <taxon>Burkholderiales</taxon>
        <taxon>Burkholderiaceae</taxon>
        <taxon>Burkholderia</taxon>
        <taxon>Burkholderia cepacia complex</taxon>
    </lineage>
</organism>
<dbReference type="Proteomes" id="UP000494120">
    <property type="component" value="Unassembled WGS sequence"/>
</dbReference>
<evidence type="ECO:0000256" key="3">
    <source>
        <dbReference type="ARBA" id="ARBA00023125"/>
    </source>
</evidence>
<keyword evidence="7" id="KW-1185">Reference proteome</keyword>
<evidence type="ECO:0000256" key="1">
    <source>
        <dbReference type="ARBA" id="ARBA00009437"/>
    </source>
</evidence>
<dbReference type="InterPro" id="IPR000847">
    <property type="entry name" value="LysR_HTH_N"/>
</dbReference>
<evidence type="ECO:0000313" key="6">
    <source>
        <dbReference type="EMBL" id="VWC71868.1"/>
    </source>
</evidence>
<keyword evidence="3" id="KW-0238">DNA-binding</keyword>
<comment type="similarity">
    <text evidence="1">Belongs to the LysR transcriptional regulatory family.</text>
</comment>
<feature type="domain" description="HTH lysR-type" evidence="5">
    <location>
        <begin position="5"/>
        <end position="62"/>
    </location>
</feature>
<protein>
    <submittedName>
        <fullName evidence="6">LysR family transcriptional regulator</fullName>
    </submittedName>
</protein>
<dbReference type="Gene3D" id="3.40.190.290">
    <property type="match status" value="1"/>
</dbReference>
<dbReference type="PROSITE" id="PS50931">
    <property type="entry name" value="HTH_LYSR"/>
    <property type="match status" value="1"/>
</dbReference>
<sequence length="310" mass="34030">MQLSDRFQGILAFIQAVECGSFSVASRQMGMSPSSVGKAVARLEQRLGVRLFVRTTRRMSLTDEGVAFHESCLRALAELDQAESVLTERRLLPSGRVRIALPTLYGRERVLPILMGLAEHYPALDLDVQFSSRAADLVEENIDLAVRIGQLDDSASHVARPLGEQTLWLCAAPDYLARRGTPRTLDDLRDHDCIARLRNGMEEVWQFGGEAGQVAQVGQARHLPRQARLRLSDLAAVKDAALAGRGLAQLPGWFAERDIRAGRLAVVLPDAQPAPLPIHVLWSRTTRMTARLRVTIDALAAHASREAAPG</sequence>
<evidence type="ECO:0000256" key="4">
    <source>
        <dbReference type="ARBA" id="ARBA00023163"/>
    </source>
</evidence>
<proteinExistence type="inferred from homology"/>
<accession>A0ABY6XS44</accession>
<dbReference type="PANTHER" id="PTHR30537:SF5">
    <property type="entry name" value="HTH-TYPE TRANSCRIPTIONAL ACTIVATOR TTDR-RELATED"/>
    <property type="match status" value="1"/>
</dbReference>
<reference evidence="6 7" key="1">
    <citation type="submission" date="2019-09" db="EMBL/GenBank/DDBJ databases">
        <authorList>
            <person name="Depoorter E."/>
        </authorList>
    </citation>
    <scope>NUCLEOTIDE SEQUENCE [LARGE SCALE GENOMIC DNA]</scope>
    <source>
        <strain evidence="6 7">R-17378</strain>
    </source>
</reference>
<dbReference type="RefSeq" id="WP_174957657.1">
    <property type="nucleotide sequence ID" value="NZ_CABVQG010000011.1"/>
</dbReference>
<dbReference type="Pfam" id="PF00126">
    <property type="entry name" value="HTH_1"/>
    <property type="match status" value="1"/>
</dbReference>
<dbReference type="Pfam" id="PF03466">
    <property type="entry name" value="LysR_substrate"/>
    <property type="match status" value="1"/>
</dbReference>
<dbReference type="InterPro" id="IPR058163">
    <property type="entry name" value="LysR-type_TF_proteobact-type"/>
</dbReference>
<keyword evidence="4" id="KW-0804">Transcription</keyword>
<comment type="caution">
    <text evidence="6">The sequence shown here is derived from an EMBL/GenBank/DDBJ whole genome shotgun (WGS) entry which is preliminary data.</text>
</comment>
<dbReference type="PANTHER" id="PTHR30537">
    <property type="entry name" value="HTH-TYPE TRANSCRIPTIONAL REGULATOR"/>
    <property type="match status" value="1"/>
</dbReference>
<evidence type="ECO:0000313" key="7">
    <source>
        <dbReference type="Proteomes" id="UP000494120"/>
    </source>
</evidence>